<keyword evidence="3" id="KW-1185">Reference proteome</keyword>
<dbReference type="AlphaFoldDB" id="A0AAD6X8T7"/>
<protein>
    <recommendedName>
        <fullName evidence="4">MARVEL domain-containing protein</fullName>
    </recommendedName>
</protein>
<feature type="transmembrane region" description="Helical" evidence="1">
    <location>
        <begin position="132"/>
        <end position="154"/>
    </location>
</feature>
<organism evidence="2 3">
    <name type="scientific">Mycena alexandri</name>
    <dbReference type="NCBI Taxonomy" id="1745969"/>
    <lineage>
        <taxon>Eukaryota</taxon>
        <taxon>Fungi</taxon>
        <taxon>Dikarya</taxon>
        <taxon>Basidiomycota</taxon>
        <taxon>Agaricomycotina</taxon>
        <taxon>Agaricomycetes</taxon>
        <taxon>Agaricomycetidae</taxon>
        <taxon>Agaricales</taxon>
        <taxon>Marasmiineae</taxon>
        <taxon>Mycenaceae</taxon>
        <taxon>Mycena</taxon>
    </lineage>
</organism>
<keyword evidence="1" id="KW-0812">Transmembrane</keyword>
<comment type="caution">
    <text evidence="2">The sequence shown here is derived from an EMBL/GenBank/DDBJ whole genome shotgun (WGS) entry which is preliminary data.</text>
</comment>
<gene>
    <name evidence="2" type="ORF">C8F04DRAFT_1033339</name>
</gene>
<reference evidence="2" key="1">
    <citation type="submission" date="2023-03" db="EMBL/GenBank/DDBJ databases">
        <title>Massive genome expansion in bonnet fungi (Mycena s.s.) driven by repeated elements and novel gene families across ecological guilds.</title>
        <authorList>
            <consortium name="Lawrence Berkeley National Laboratory"/>
            <person name="Harder C.B."/>
            <person name="Miyauchi S."/>
            <person name="Viragh M."/>
            <person name="Kuo A."/>
            <person name="Thoen E."/>
            <person name="Andreopoulos B."/>
            <person name="Lu D."/>
            <person name="Skrede I."/>
            <person name="Drula E."/>
            <person name="Henrissat B."/>
            <person name="Morin E."/>
            <person name="Kohler A."/>
            <person name="Barry K."/>
            <person name="LaButti K."/>
            <person name="Morin E."/>
            <person name="Salamov A."/>
            <person name="Lipzen A."/>
            <person name="Mereny Z."/>
            <person name="Hegedus B."/>
            <person name="Baldrian P."/>
            <person name="Stursova M."/>
            <person name="Weitz H."/>
            <person name="Taylor A."/>
            <person name="Grigoriev I.V."/>
            <person name="Nagy L.G."/>
            <person name="Martin F."/>
            <person name="Kauserud H."/>
        </authorList>
    </citation>
    <scope>NUCLEOTIDE SEQUENCE</scope>
    <source>
        <strain evidence="2">CBHHK200</strain>
    </source>
</reference>
<feature type="transmembrane region" description="Helical" evidence="1">
    <location>
        <begin position="96"/>
        <end position="112"/>
    </location>
</feature>
<dbReference type="EMBL" id="JARJCM010000026">
    <property type="protein sequence ID" value="KAJ7039635.1"/>
    <property type="molecule type" value="Genomic_DNA"/>
</dbReference>
<keyword evidence="1" id="KW-1133">Transmembrane helix</keyword>
<evidence type="ECO:0000256" key="1">
    <source>
        <dbReference type="SAM" id="Phobius"/>
    </source>
</evidence>
<feature type="transmembrane region" description="Helical" evidence="1">
    <location>
        <begin position="166"/>
        <end position="191"/>
    </location>
</feature>
<dbReference type="Proteomes" id="UP001218188">
    <property type="component" value="Unassembled WGS sequence"/>
</dbReference>
<accession>A0AAD6X8T7</accession>
<proteinExistence type="predicted"/>
<feature type="transmembrane region" description="Helical" evidence="1">
    <location>
        <begin position="211"/>
        <end position="238"/>
    </location>
</feature>
<name>A0AAD6X8T7_9AGAR</name>
<sequence>MRRCTPKQLRACPAYPQSAEASCPCDVYALPSYKAHPRRSHATQLNLPLSLLSTPITSLKPPIFVNAGSNPYYSILCLRQCLRGLLRLPFTSDSQGVFSLVLFGLTAARLRYTTHLPLGDPLNNGANFFDPIVVELLFSALLGMIWSIYAVLTIHHLREDRWVYSFASEILVLSILFLLYLVGAAIATSIWGNLSFCHQYRACRILTAMLAFAWMSWIILVCSLAASVFVAIANAAFFAPFHARWNPRESTYSDRRASRA</sequence>
<evidence type="ECO:0000313" key="2">
    <source>
        <dbReference type="EMBL" id="KAJ7039635.1"/>
    </source>
</evidence>
<evidence type="ECO:0000313" key="3">
    <source>
        <dbReference type="Proteomes" id="UP001218188"/>
    </source>
</evidence>
<evidence type="ECO:0008006" key="4">
    <source>
        <dbReference type="Google" id="ProtNLM"/>
    </source>
</evidence>
<keyword evidence="1" id="KW-0472">Membrane</keyword>